<dbReference type="AlphaFoldDB" id="A0A4Q7DJQ5"/>
<feature type="region of interest" description="Disordered" evidence="1">
    <location>
        <begin position="37"/>
        <end position="58"/>
    </location>
</feature>
<feature type="signal peptide" evidence="2">
    <location>
        <begin position="1"/>
        <end position="27"/>
    </location>
</feature>
<dbReference type="EMBL" id="SCFB01000004">
    <property type="protein sequence ID" value="RZI46590.1"/>
    <property type="molecule type" value="Genomic_DNA"/>
</dbReference>
<keyword evidence="2" id="KW-0732">Signal</keyword>
<protein>
    <recommendedName>
        <fullName evidence="5">HEAT repeat domain-containing protein</fullName>
    </recommendedName>
</protein>
<gene>
    <name evidence="3" type="ORF">EQU50_03110</name>
</gene>
<dbReference type="RefSeq" id="WP_130153689.1">
    <property type="nucleotide sequence ID" value="NZ_SCFB01000004.1"/>
</dbReference>
<name>A0A4Q7DJQ5_9PROT</name>
<feature type="chain" id="PRO_5020920712" description="HEAT repeat domain-containing protein" evidence="2">
    <location>
        <begin position="28"/>
        <end position="302"/>
    </location>
</feature>
<keyword evidence="4" id="KW-1185">Reference proteome</keyword>
<reference evidence="3 4" key="1">
    <citation type="submission" date="2018-10" db="EMBL/GenBank/DDBJ databases">
        <title>An updated phylogeny of the Alphaproteobacteria reveals that the parasitic Rickettsiales and Holosporales have independent origins.</title>
        <authorList>
            <person name="Munoz-Gomez S.A."/>
            <person name="Hess S."/>
            <person name="Burger G."/>
            <person name="Lang B.F."/>
            <person name="Susko E."/>
            <person name="Slamovits C.H."/>
            <person name="Roger A.J."/>
        </authorList>
    </citation>
    <scope>NUCLEOTIDE SEQUENCE [LARGE SCALE GENOMIC DNA]</scope>
    <source>
        <strain evidence="3">HOLO01</strain>
    </source>
</reference>
<evidence type="ECO:0008006" key="5">
    <source>
        <dbReference type="Google" id="ProtNLM"/>
    </source>
</evidence>
<evidence type="ECO:0000313" key="3">
    <source>
        <dbReference type="EMBL" id="RZI46590.1"/>
    </source>
</evidence>
<evidence type="ECO:0000313" key="4">
    <source>
        <dbReference type="Proteomes" id="UP000293550"/>
    </source>
</evidence>
<evidence type="ECO:0000256" key="2">
    <source>
        <dbReference type="SAM" id="SignalP"/>
    </source>
</evidence>
<evidence type="ECO:0000256" key="1">
    <source>
        <dbReference type="SAM" id="MobiDB-lite"/>
    </source>
</evidence>
<sequence length="302" mass="32440">MKFNKKIFKIAFFSLVLWTTLAQNAFSADTNQNDINNATLGSNTSNSSIPTPVTSPTIQEPSLSLTDFSAGLSALSSPGSTSVSVSQENICQSCATGSLCAHAKRDLASAPSQFETVDQETQILALKTLLRFSTETIALPTGAKLFDIAKTISCSIKKAELLGYLMARGCVDVRRQAADALTYILSGGNSNICTADILNSSKILDDCQDIPLDIRLAAANAALEEAINKNSLNNNEIPMTSNLRRTIAAPEPFISQIVVKCLYKAPTTSPLITLFSRAANDLRGDEYFLSDLARRILGQAYL</sequence>
<organism evidence="3 4">
    <name type="scientific">Candidatus Finniella inopinata</name>
    <dbReference type="NCBI Taxonomy" id="1696036"/>
    <lineage>
        <taxon>Bacteria</taxon>
        <taxon>Pseudomonadati</taxon>
        <taxon>Pseudomonadota</taxon>
        <taxon>Alphaproteobacteria</taxon>
        <taxon>Holosporales</taxon>
        <taxon>Candidatus Paracaedibacteraceae</taxon>
        <taxon>Candidatus Finniella</taxon>
    </lineage>
</organism>
<proteinExistence type="predicted"/>
<dbReference type="Proteomes" id="UP000293550">
    <property type="component" value="Unassembled WGS sequence"/>
</dbReference>
<comment type="caution">
    <text evidence="3">The sequence shown here is derived from an EMBL/GenBank/DDBJ whole genome shotgun (WGS) entry which is preliminary data.</text>
</comment>
<accession>A0A4Q7DJQ5</accession>